<keyword evidence="3" id="KW-1185">Reference proteome</keyword>
<keyword evidence="1" id="KW-0521">NADP</keyword>
<proteinExistence type="predicted"/>
<dbReference type="Proteomes" id="UP000199663">
    <property type="component" value="Unassembled WGS sequence"/>
</dbReference>
<reference evidence="2 3" key="1">
    <citation type="submission" date="2016-10" db="EMBL/GenBank/DDBJ databases">
        <authorList>
            <person name="Varghese N."/>
            <person name="Submissions S."/>
        </authorList>
    </citation>
    <scope>NUCLEOTIDE SEQUENCE [LARGE SCALE GENOMIC DNA]</scope>
    <source>
        <strain evidence="2 3">DSM 17997</strain>
    </source>
</reference>
<accession>A0A1H3NK25</accession>
<dbReference type="InterPro" id="IPR008670">
    <property type="entry name" value="CoA_reduct_LuxC"/>
</dbReference>
<dbReference type="Pfam" id="PF05893">
    <property type="entry name" value="LuxC"/>
    <property type="match status" value="1"/>
</dbReference>
<dbReference type="EMBL" id="FNQC01000003">
    <property type="protein sequence ID" value="SDY89030.1"/>
    <property type="molecule type" value="Genomic_DNA"/>
</dbReference>
<organism evidence="2 3">
    <name type="scientific">Rhodonellum ikkaensis</name>
    <dbReference type="NCBI Taxonomy" id="336829"/>
    <lineage>
        <taxon>Bacteria</taxon>
        <taxon>Pseudomonadati</taxon>
        <taxon>Bacteroidota</taxon>
        <taxon>Cytophagia</taxon>
        <taxon>Cytophagales</taxon>
        <taxon>Cytophagaceae</taxon>
        <taxon>Rhodonellum</taxon>
    </lineage>
</organism>
<evidence type="ECO:0000313" key="2">
    <source>
        <dbReference type="EMBL" id="SDY89030.1"/>
    </source>
</evidence>
<name>A0A1H3NK25_9BACT</name>
<gene>
    <name evidence="2" type="ORF">SAMN05444412_103285</name>
</gene>
<sequence length="344" mass="39139">MPYKPIKMTLGERIAAFHLLGKKIQKLTEDELNALAWKVENNNNWFTPEQTKGALQGLMAFLDQDKIEKWLSPYEFPETPNPKSVGILMAGNIPGVGFHDMLAVLLTGHRACVKLSSSDQVLIPWLVQELIEIEHEFKDLVLFEEMLKAKDAYIATGSDNSARYFDYYFGKYPSLIRKNRTSIGVLDGSETKEDFLELAKDIFQYFGLGCRNVSKIFVKDQGDLIKFLDAINELKSVANHHKYNNNYDYNKSIYLVNGVVHLDNGFLLLRESKELVSPISVIYYETYEDQGSLDERLSEISEKTQCVVTRNGWLNGSLVFGQSQCPTLEDYADGVNTVEFLSKL</sequence>
<evidence type="ECO:0000313" key="3">
    <source>
        <dbReference type="Proteomes" id="UP000199663"/>
    </source>
</evidence>
<protein>
    <submittedName>
        <fullName evidence="2">Acyl-CoA reductase (LuxC)</fullName>
    </submittedName>
</protein>
<comment type="caution">
    <text evidence="2">The sequence shown here is derived from an EMBL/GenBank/DDBJ whole genome shotgun (WGS) entry which is preliminary data.</text>
</comment>
<evidence type="ECO:0000256" key="1">
    <source>
        <dbReference type="ARBA" id="ARBA00022857"/>
    </source>
</evidence>